<organism evidence="1 2">
    <name type="scientific">Scutellospora calospora</name>
    <dbReference type="NCBI Taxonomy" id="85575"/>
    <lineage>
        <taxon>Eukaryota</taxon>
        <taxon>Fungi</taxon>
        <taxon>Fungi incertae sedis</taxon>
        <taxon>Mucoromycota</taxon>
        <taxon>Glomeromycotina</taxon>
        <taxon>Glomeromycetes</taxon>
        <taxon>Diversisporales</taxon>
        <taxon>Gigasporaceae</taxon>
        <taxon>Scutellospora</taxon>
    </lineage>
</organism>
<accession>A0ACA9NMI5</accession>
<dbReference type="EMBL" id="CAJVPM010027605">
    <property type="protein sequence ID" value="CAG8666689.1"/>
    <property type="molecule type" value="Genomic_DNA"/>
</dbReference>
<evidence type="ECO:0000313" key="2">
    <source>
        <dbReference type="Proteomes" id="UP000789860"/>
    </source>
</evidence>
<gene>
    <name evidence="1" type="ORF">SCALOS_LOCUS9224</name>
</gene>
<evidence type="ECO:0000313" key="1">
    <source>
        <dbReference type="EMBL" id="CAG8666689.1"/>
    </source>
</evidence>
<protein>
    <submittedName>
        <fullName evidence="1">9850_t:CDS:1</fullName>
    </submittedName>
</protein>
<name>A0ACA9NMI5_9GLOM</name>
<reference evidence="1" key="1">
    <citation type="submission" date="2021-06" db="EMBL/GenBank/DDBJ databases">
        <authorList>
            <person name="Kallberg Y."/>
            <person name="Tangrot J."/>
            <person name="Rosling A."/>
        </authorList>
    </citation>
    <scope>NUCLEOTIDE SEQUENCE</scope>
    <source>
        <strain evidence="1">AU212A</strain>
    </source>
</reference>
<keyword evidence="2" id="KW-1185">Reference proteome</keyword>
<feature type="non-terminal residue" evidence="1">
    <location>
        <position position="1"/>
    </location>
</feature>
<proteinExistence type="predicted"/>
<comment type="caution">
    <text evidence="1">The sequence shown here is derived from an EMBL/GenBank/DDBJ whole genome shotgun (WGS) entry which is preliminary data.</text>
</comment>
<sequence>NQLDIMVYIDQTTEITDIHFNNFSKSEFLSDISFTAFLTTSINPTPTFRV</sequence>
<dbReference type="Proteomes" id="UP000789860">
    <property type="component" value="Unassembled WGS sequence"/>
</dbReference>